<organism evidence="13 14">
    <name type="scientific">Sphingomonas oleivorans</name>
    <dbReference type="NCBI Taxonomy" id="1735121"/>
    <lineage>
        <taxon>Bacteria</taxon>
        <taxon>Pseudomonadati</taxon>
        <taxon>Pseudomonadota</taxon>
        <taxon>Alphaproteobacteria</taxon>
        <taxon>Sphingomonadales</taxon>
        <taxon>Sphingomonadaceae</taxon>
        <taxon>Sphingomonas</taxon>
    </lineage>
</organism>
<feature type="signal peptide" evidence="10">
    <location>
        <begin position="1"/>
        <end position="24"/>
    </location>
</feature>
<dbReference type="InterPro" id="IPR000531">
    <property type="entry name" value="Beta-barrel_TonB"/>
</dbReference>
<dbReference type="Pfam" id="PF07715">
    <property type="entry name" value="Plug"/>
    <property type="match status" value="1"/>
</dbReference>
<feature type="domain" description="TonB-dependent receptor-like beta-barrel" evidence="11">
    <location>
        <begin position="264"/>
        <end position="678"/>
    </location>
</feature>
<evidence type="ECO:0008006" key="15">
    <source>
        <dbReference type="Google" id="ProtNLM"/>
    </source>
</evidence>
<dbReference type="PANTHER" id="PTHR30069">
    <property type="entry name" value="TONB-DEPENDENT OUTER MEMBRANE RECEPTOR"/>
    <property type="match status" value="1"/>
</dbReference>
<dbReference type="RefSeq" id="WP_107966465.1">
    <property type="nucleotide sequence ID" value="NZ_NWBU01000004.1"/>
</dbReference>
<dbReference type="Proteomes" id="UP000244162">
    <property type="component" value="Unassembled WGS sequence"/>
</dbReference>
<dbReference type="Gene3D" id="2.40.170.20">
    <property type="entry name" value="TonB-dependent receptor, beta-barrel domain"/>
    <property type="match status" value="1"/>
</dbReference>
<gene>
    <name evidence="13" type="ORF">CLG96_03685</name>
</gene>
<accession>A0A2T5G266</accession>
<reference evidence="13 14" key="1">
    <citation type="submission" date="2017-09" db="EMBL/GenBank/DDBJ databases">
        <title>Sphingomonas panjinensis sp.nov., isolated from oil-contaminated soil.</title>
        <authorList>
            <person name="Wang L."/>
            <person name="Chen L."/>
        </authorList>
    </citation>
    <scope>NUCLEOTIDE SEQUENCE [LARGE SCALE GENOMIC DNA]</scope>
    <source>
        <strain evidence="13 14">FW-11</strain>
    </source>
</reference>
<keyword evidence="6 8" id="KW-0472">Membrane</keyword>
<dbReference type="SUPFAM" id="SSF56935">
    <property type="entry name" value="Porins"/>
    <property type="match status" value="1"/>
</dbReference>
<evidence type="ECO:0000256" key="4">
    <source>
        <dbReference type="ARBA" id="ARBA00022692"/>
    </source>
</evidence>
<dbReference type="PROSITE" id="PS52016">
    <property type="entry name" value="TONB_DEPENDENT_REC_3"/>
    <property type="match status" value="1"/>
</dbReference>
<comment type="caution">
    <text evidence="13">The sequence shown here is derived from an EMBL/GenBank/DDBJ whole genome shotgun (WGS) entry which is preliminary data.</text>
</comment>
<dbReference type="AlphaFoldDB" id="A0A2T5G266"/>
<evidence type="ECO:0000256" key="1">
    <source>
        <dbReference type="ARBA" id="ARBA00004571"/>
    </source>
</evidence>
<evidence type="ECO:0000256" key="7">
    <source>
        <dbReference type="ARBA" id="ARBA00023237"/>
    </source>
</evidence>
<dbReference type="EMBL" id="NWBU01000004">
    <property type="protein sequence ID" value="PTQ13232.1"/>
    <property type="molecule type" value="Genomic_DNA"/>
</dbReference>
<comment type="subcellular location">
    <subcellularLocation>
        <location evidence="1 8">Cell outer membrane</location>
        <topology evidence="1 8">Multi-pass membrane protein</topology>
    </subcellularLocation>
</comment>
<dbReference type="CDD" id="cd01347">
    <property type="entry name" value="ligand_gated_channel"/>
    <property type="match status" value="1"/>
</dbReference>
<sequence length="713" mass="77422">MMKLRCALRLGVTFAAMVSATAFAQDSASQGGKQVDGAPAGDIVVTGTRLSDSVRTFPGSVSVLDEANIESQLAITRDLGKILSFSVPGLAQGNDTAANVEQSLRGRPVRIFIDGIPVSNPLRDGGRDVRLIAPTALGGIEVIRGSSSLYGQGGAGGIINYITKNGSASDAWTFRSEIGTSFSTEHFEDSARPYIFQSAAGGIGGFDVNLNGSYERVNGQFDADGKRLPPDPHLFGGIADSDIYNFYGKVGYSFGGTQRIEAMANYYRQAQDTDYVLVPGNIALGTPTSVRKAAQDPRALDQVNRNFVSYLAYTNSDVFGSAMRSQVYYLKNYAVFAFEPTRLGGTQTTLNSEKYGIQTDFRTKLDTFGLDGGLLLWGFDISRDITEQPLLPLTAIDGRTFTPPLKQANYALFVQADLPLTDWFTLRAGVRHDEFRLKVDPFVAGLTGLKVQGGTLSYGATPINVGATIQASEGFQIFGGFSQGFSVPDIGLPLRNARFPTIDTLKPKAALVNNYELGTRLTIGGIKATAAYFINTSKLGTDFVIDPLHPTEVLILREKERIEGFEATLDGKFGDATRWGLVFSWSEGKRDANKDGKVETPMTGRRISPELLNGFIEYDITDNWLARVQFAYSGDRNKFPGSPINNFYTGRVESTTRVDASTKFKIGPADLTVGVSNLLNNDYYSVTSQMLNRNDRYSKALGRTAFVQIGIDY</sequence>
<dbReference type="Pfam" id="PF00593">
    <property type="entry name" value="TonB_dep_Rec_b-barrel"/>
    <property type="match status" value="1"/>
</dbReference>
<keyword evidence="7 8" id="KW-0998">Cell outer membrane</keyword>
<evidence type="ECO:0000256" key="10">
    <source>
        <dbReference type="SAM" id="SignalP"/>
    </source>
</evidence>
<dbReference type="GO" id="GO:0044718">
    <property type="term" value="P:siderophore transmembrane transport"/>
    <property type="evidence" value="ECO:0007669"/>
    <property type="project" value="TreeGrafter"/>
</dbReference>
<evidence type="ECO:0000256" key="2">
    <source>
        <dbReference type="ARBA" id="ARBA00022448"/>
    </source>
</evidence>
<comment type="similarity">
    <text evidence="8 9">Belongs to the TonB-dependent receptor family.</text>
</comment>
<dbReference type="GO" id="GO:0015344">
    <property type="term" value="F:siderophore uptake transmembrane transporter activity"/>
    <property type="evidence" value="ECO:0007669"/>
    <property type="project" value="TreeGrafter"/>
</dbReference>
<feature type="chain" id="PRO_5015418636" description="TonB-dependent receptor" evidence="10">
    <location>
        <begin position="25"/>
        <end position="713"/>
    </location>
</feature>
<evidence type="ECO:0000256" key="8">
    <source>
        <dbReference type="PROSITE-ProRule" id="PRU01360"/>
    </source>
</evidence>
<feature type="domain" description="TonB-dependent receptor plug" evidence="12">
    <location>
        <begin position="54"/>
        <end position="158"/>
    </location>
</feature>
<evidence type="ECO:0000313" key="13">
    <source>
        <dbReference type="EMBL" id="PTQ13232.1"/>
    </source>
</evidence>
<dbReference type="InterPro" id="IPR039426">
    <property type="entry name" value="TonB-dep_rcpt-like"/>
</dbReference>
<dbReference type="GO" id="GO:0009279">
    <property type="term" value="C:cell outer membrane"/>
    <property type="evidence" value="ECO:0007669"/>
    <property type="project" value="UniProtKB-SubCell"/>
</dbReference>
<proteinExistence type="inferred from homology"/>
<keyword evidence="14" id="KW-1185">Reference proteome</keyword>
<dbReference type="InterPro" id="IPR036942">
    <property type="entry name" value="Beta-barrel_TonB_sf"/>
</dbReference>
<dbReference type="Gene3D" id="2.170.130.10">
    <property type="entry name" value="TonB-dependent receptor, plug domain"/>
    <property type="match status" value="1"/>
</dbReference>
<keyword evidence="3 8" id="KW-1134">Transmembrane beta strand</keyword>
<protein>
    <recommendedName>
        <fullName evidence="15">TonB-dependent receptor</fullName>
    </recommendedName>
</protein>
<keyword evidence="2 8" id="KW-0813">Transport</keyword>
<dbReference type="PANTHER" id="PTHR30069:SF42">
    <property type="entry name" value="FERRIC AEROBACTIN RECEPTOR"/>
    <property type="match status" value="1"/>
</dbReference>
<dbReference type="InterPro" id="IPR037066">
    <property type="entry name" value="Plug_dom_sf"/>
</dbReference>
<evidence type="ECO:0000256" key="5">
    <source>
        <dbReference type="ARBA" id="ARBA00023077"/>
    </source>
</evidence>
<evidence type="ECO:0000256" key="6">
    <source>
        <dbReference type="ARBA" id="ARBA00023136"/>
    </source>
</evidence>
<keyword evidence="10" id="KW-0732">Signal</keyword>
<evidence type="ECO:0000259" key="12">
    <source>
        <dbReference type="Pfam" id="PF07715"/>
    </source>
</evidence>
<evidence type="ECO:0000256" key="3">
    <source>
        <dbReference type="ARBA" id="ARBA00022452"/>
    </source>
</evidence>
<keyword evidence="5 9" id="KW-0798">TonB box</keyword>
<dbReference type="OrthoDB" id="9760333at2"/>
<evidence type="ECO:0000313" key="14">
    <source>
        <dbReference type="Proteomes" id="UP000244162"/>
    </source>
</evidence>
<keyword evidence="4 8" id="KW-0812">Transmembrane</keyword>
<evidence type="ECO:0000256" key="9">
    <source>
        <dbReference type="RuleBase" id="RU003357"/>
    </source>
</evidence>
<evidence type="ECO:0000259" key="11">
    <source>
        <dbReference type="Pfam" id="PF00593"/>
    </source>
</evidence>
<name>A0A2T5G266_9SPHN</name>
<dbReference type="InterPro" id="IPR012910">
    <property type="entry name" value="Plug_dom"/>
</dbReference>